<evidence type="ECO:0000313" key="1">
    <source>
        <dbReference type="EMBL" id="BBJ55998.1"/>
    </source>
</evidence>
<dbReference type="Gene3D" id="2.60.260.20">
    <property type="entry name" value="Urease metallochaperone UreE, N-terminal domain"/>
    <property type="match status" value="1"/>
</dbReference>
<dbReference type="AlphaFoldDB" id="A0A499VUY3"/>
<name>A0A499VUY3_STRAX</name>
<dbReference type="EMBL" id="AP019621">
    <property type="protein sequence ID" value="BBJ55998.1"/>
    <property type="molecule type" value="Genomic_DNA"/>
</dbReference>
<evidence type="ECO:0008006" key="2">
    <source>
        <dbReference type="Google" id="ProtNLM"/>
    </source>
</evidence>
<gene>
    <name evidence="1" type="ORF">SAVMC3_86270</name>
</gene>
<accession>A0A499VUY3</accession>
<sequence>MPNPRGADGDLYAEIRIMVPPDPTPRERELFEELAAVSTFDPRKPR</sequence>
<proteinExistence type="predicted"/>
<reference evidence="1" key="1">
    <citation type="submission" date="2019-04" db="EMBL/GenBank/DDBJ databases">
        <title>Draft genome sequences of Streptomyces avermitilis MC3.</title>
        <authorList>
            <person name="Komaki H."/>
            <person name="Tamura T."/>
            <person name="Hosoyama A."/>
        </authorList>
    </citation>
    <scope>NUCLEOTIDE SEQUENCE</scope>
    <source>
        <strain evidence="1">MC3</strain>
    </source>
</reference>
<organism evidence="1">
    <name type="scientific">Streptomyces avermitilis</name>
    <dbReference type="NCBI Taxonomy" id="33903"/>
    <lineage>
        <taxon>Bacteria</taxon>
        <taxon>Bacillati</taxon>
        <taxon>Actinomycetota</taxon>
        <taxon>Actinomycetes</taxon>
        <taxon>Kitasatosporales</taxon>
        <taxon>Streptomycetaceae</taxon>
        <taxon>Streptomyces</taxon>
    </lineage>
</organism>
<protein>
    <recommendedName>
        <fullName evidence="2">Chaperone DnaJ C-terminal domain-containing protein</fullName>
    </recommendedName>
</protein>